<evidence type="ECO:0000259" key="9">
    <source>
        <dbReference type="SMART" id="SM00965"/>
    </source>
</evidence>
<dbReference type="InterPro" id="IPR011662">
    <property type="entry name" value="Secretin/TonB_short_N"/>
</dbReference>
<dbReference type="RefSeq" id="WP_144248257.1">
    <property type="nucleotide sequence ID" value="NZ_VLPK01000002.1"/>
</dbReference>
<dbReference type="Gene3D" id="2.60.40.1120">
    <property type="entry name" value="Carboxypeptidase-like, regulatory domain"/>
    <property type="match status" value="1"/>
</dbReference>
<evidence type="ECO:0000256" key="8">
    <source>
        <dbReference type="SAM" id="Phobius"/>
    </source>
</evidence>
<organism evidence="10 11">
    <name type="scientific">Mucilaginibacter corticis</name>
    <dbReference type="NCBI Taxonomy" id="2597670"/>
    <lineage>
        <taxon>Bacteria</taxon>
        <taxon>Pseudomonadati</taxon>
        <taxon>Bacteroidota</taxon>
        <taxon>Sphingobacteriia</taxon>
        <taxon>Sphingobacteriales</taxon>
        <taxon>Sphingobacteriaceae</taxon>
        <taxon>Mucilaginibacter</taxon>
    </lineage>
</organism>
<dbReference type="Pfam" id="PF07660">
    <property type="entry name" value="STN"/>
    <property type="match status" value="1"/>
</dbReference>
<dbReference type="Gene3D" id="2.170.130.10">
    <property type="entry name" value="TonB-dependent receptor, plug domain"/>
    <property type="match status" value="1"/>
</dbReference>
<dbReference type="OrthoDB" id="9768177at2"/>
<dbReference type="GO" id="GO:0009279">
    <property type="term" value="C:cell outer membrane"/>
    <property type="evidence" value="ECO:0007669"/>
    <property type="project" value="UniProtKB-SubCell"/>
</dbReference>
<dbReference type="InterPro" id="IPR039426">
    <property type="entry name" value="TonB-dep_rcpt-like"/>
</dbReference>
<proteinExistence type="inferred from homology"/>
<dbReference type="SMART" id="SM00965">
    <property type="entry name" value="STN"/>
    <property type="match status" value="1"/>
</dbReference>
<keyword evidence="8" id="KW-1133">Transmembrane helix</keyword>
<dbReference type="Gene3D" id="2.40.170.20">
    <property type="entry name" value="TonB-dependent receptor, beta-barrel domain"/>
    <property type="match status" value="1"/>
</dbReference>
<dbReference type="InterPro" id="IPR036942">
    <property type="entry name" value="Beta-barrel_TonB_sf"/>
</dbReference>
<dbReference type="SUPFAM" id="SSF49464">
    <property type="entry name" value="Carboxypeptidase regulatory domain-like"/>
    <property type="match status" value="1"/>
</dbReference>
<dbReference type="Pfam" id="PF07715">
    <property type="entry name" value="Plug"/>
    <property type="match status" value="1"/>
</dbReference>
<keyword evidence="5 7" id="KW-0472">Membrane</keyword>
<comment type="similarity">
    <text evidence="7">Belongs to the TonB-dependent receptor family.</text>
</comment>
<dbReference type="SUPFAM" id="SSF56935">
    <property type="entry name" value="Porins"/>
    <property type="match status" value="1"/>
</dbReference>
<dbReference type="InterPro" id="IPR012910">
    <property type="entry name" value="Plug_dom"/>
</dbReference>
<name>A0A556MK11_9SPHI</name>
<evidence type="ECO:0000256" key="5">
    <source>
        <dbReference type="ARBA" id="ARBA00023136"/>
    </source>
</evidence>
<dbReference type="NCBIfam" id="TIGR04056">
    <property type="entry name" value="OMP_RagA_SusC"/>
    <property type="match status" value="1"/>
</dbReference>
<keyword evidence="11" id="KW-1185">Reference proteome</keyword>
<dbReference type="Pfam" id="PF13715">
    <property type="entry name" value="CarbopepD_reg_2"/>
    <property type="match status" value="1"/>
</dbReference>
<keyword evidence="4 7" id="KW-0812">Transmembrane</keyword>
<dbReference type="Proteomes" id="UP000318733">
    <property type="component" value="Unassembled WGS sequence"/>
</dbReference>
<dbReference type="EMBL" id="VLPK01000002">
    <property type="protein sequence ID" value="TSJ40219.1"/>
    <property type="molecule type" value="Genomic_DNA"/>
</dbReference>
<dbReference type="NCBIfam" id="TIGR04057">
    <property type="entry name" value="SusC_RagA_signa"/>
    <property type="match status" value="1"/>
</dbReference>
<evidence type="ECO:0000313" key="10">
    <source>
        <dbReference type="EMBL" id="TSJ40219.1"/>
    </source>
</evidence>
<evidence type="ECO:0000256" key="3">
    <source>
        <dbReference type="ARBA" id="ARBA00022452"/>
    </source>
</evidence>
<dbReference type="InterPro" id="IPR037066">
    <property type="entry name" value="Plug_dom_sf"/>
</dbReference>
<comment type="subcellular location">
    <subcellularLocation>
        <location evidence="1 7">Cell outer membrane</location>
        <topology evidence="1 7">Multi-pass membrane protein</topology>
    </subcellularLocation>
</comment>
<keyword evidence="6 7" id="KW-0998">Cell outer membrane</keyword>
<feature type="domain" description="Secretin/TonB short N-terminal" evidence="9">
    <location>
        <begin position="68"/>
        <end position="119"/>
    </location>
</feature>
<dbReference type="AlphaFoldDB" id="A0A556MK11"/>
<dbReference type="InterPro" id="IPR008969">
    <property type="entry name" value="CarboxyPept-like_regulatory"/>
</dbReference>
<comment type="caution">
    <text evidence="10">The sequence shown here is derived from an EMBL/GenBank/DDBJ whole genome shotgun (WGS) entry which is preliminary data.</text>
</comment>
<dbReference type="InterPro" id="IPR023997">
    <property type="entry name" value="TonB-dep_OMP_SusC/RagA_CS"/>
</dbReference>
<sequence>MEFSTIYPLRYNYQRLKKPLLVMKLTILLIIVTCMNLGAATFGQNITLSAKSASLEKVLSEIEKQSGYTFWYNTNLIKQSPKISLEIKNSSVEDALEACFKNRPITYTIVQKTIVLKPKATEAVNTKIQYADPITIKGKVTNGNNAPLSAVTIKVKGTQKGTLTDDNGNFQITVPDKSAVLVFTHIGYTAKEVPVGDNTNINVSLEEAASALQDVVVTALGIKREKKSLGYSAQTVSGADMDKVNPPNVATGLMGKVAGLNISQPNGVEGASTRIVIRGNSNLAGNNQALIVVDNVIIDNEPVMRSGIVKSAQDALTLSSGGVDVSQPPVDNGSFLNSLNPDDVESINVLKGPTAAALYGARGANGVILIVTKKGARKKGFGVDYGYTYRVNDPYRYIKTQDEYGNGMTEDLYSANPSFYKDADGNNRQEQIGGDPYGPLGNIPGAYVSPGVTSAAGGPFYNYIGFPGDGASWGPKMEGQPLVWWDGTTRPYTGNSNIFKSFYKKGNTQTHNISVSGGGELGTLRVSYTRSTNDGITYNSNNATNTFNIGSSINVSPKVKIDATASYINLNKLNPPNLYGENGGGGNIGVGYMTVYNLPADYKPIERGLTTLPDGSRNPILGKSPFEYGQQYYWWNTFNDNTNITQNQFVGSISLNAEITPWLTAVGNLGLDYYTTEFITQNYPTDAAGLQGSYGYDLARSSTNNLDGRLVFHKDKIVHDINASLSLGARHYYNNVYDIAQNNPGPFNYPFLFNLGNYGGNTATALNGTESRYVQEINSVYGLLNLSYKNYLYLDLSGTNDWSSTIRPTNWSYFYPSASLSFVFTDAFDIGSVKDWLSYGKLRISEAESANAYLPYQNSLIYSPNGTPGFTTGANTPTTYPTNIEPQRSRSFEIGPDLGLFNDRLNVNFTYYNTYSDHQIINIPVASSAGISNTLINTGALRNRGIELTVSGKVMKSDNFSWDITLNAAHNQNKVVSLQPGIDALQIGSWFGANGVSMMVKPGDNYGDIYGTDYKYENGQKIVNLIYADGINTGNGPVIGSQYATTTDVVKIGNATPKLTGGISQTFRYKNFSLYVLTDFKLGGQIWSGDYATMMGQGMLPETVYERDGNGLPYTYPDGTKANVGVIMPGVTLNSSGKYVQNTSVVNAWWKYAGEYQSWTTVGAPMPRSNSVFNDSWGKLREVSITYTLPKEFIQKSKVFQTLAVSLIGRDLFYLFTTLPDKINPESIVGTGNVQGIQFGGLPGVRSYGFSVKAGF</sequence>
<feature type="transmembrane region" description="Helical" evidence="8">
    <location>
        <begin position="21"/>
        <end position="42"/>
    </location>
</feature>
<gene>
    <name evidence="10" type="ORF">FO440_10645</name>
</gene>
<dbReference type="PROSITE" id="PS52016">
    <property type="entry name" value="TONB_DEPENDENT_REC_3"/>
    <property type="match status" value="1"/>
</dbReference>
<evidence type="ECO:0000256" key="4">
    <source>
        <dbReference type="ARBA" id="ARBA00022692"/>
    </source>
</evidence>
<dbReference type="InterPro" id="IPR023996">
    <property type="entry name" value="TonB-dep_OMP_SusC/RagA"/>
</dbReference>
<evidence type="ECO:0000256" key="1">
    <source>
        <dbReference type="ARBA" id="ARBA00004571"/>
    </source>
</evidence>
<evidence type="ECO:0000256" key="7">
    <source>
        <dbReference type="PROSITE-ProRule" id="PRU01360"/>
    </source>
</evidence>
<accession>A0A556MK11</accession>
<keyword evidence="3 7" id="KW-1134">Transmembrane beta strand</keyword>
<evidence type="ECO:0000256" key="2">
    <source>
        <dbReference type="ARBA" id="ARBA00022448"/>
    </source>
</evidence>
<evidence type="ECO:0000256" key="6">
    <source>
        <dbReference type="ARBA" id="ARBA00023237"/>
    </source>
</evidence>
<protein>
    <submittedName>
        <fullName evidence="10">SusC/RagA family TonB-linked outer membrane protein</fullName>
    </submittedName>
</protein>
<keyword evidence="2 7" id="KW-0813">Transport</keyword>
<reference evidence="10 11" key="1">
    <citation type="submission" date="2019-07" db="EMBL/GenBank/DDBJ databases">
        <authorList>
            <person name="Huq M.A."/>
        </authorList>
    </citation>
    <scope>NUCLEOTIDE SEQUENCE [LARGE SCALE GENOMIC DNA]</scope>
    <source>
        <strain evidence="10 11">MAH-19</strain>
    </source>
</reference>
<evidence type="ECO:0000313" key="11">
    <source>
        <dbReference type="Proteomes" id="UP000318733"/>
    </source>
</evidence>